<dbReference type="GeneID" id="24803047"/>
<dbReference type="HOGENOM" id="CLU_017584_3_3_2"/>
<comment type="cofactor">
    <cofactor evidence="1 5">
        <name>pyridoxal 5'-phosphate</name>
        <dbReference type="ChEBI" id="CHEBI:597326"/>
    </cofactor>
</comment>
<dbReference type="PANTHER" id="PTHR43643:SF3">
    <property type="entry name" value="HISTIDINOL-PHOSPHATE AMINOTRANSFERASE"/>
    <property type="match status" value="1"/>
</dbReference>
<reference evidence="7 8" key="1">
    <citation type="submission" date="2015-04" db="EMBL/GenBank/DDBJ databases">
        <title>The complete genome sequence of the hyperthermophilic, obligate iron-reducing archaeon Geoglobus ahangari strain 234T.</title>
        <authorList>
            <person name="Manzella M.P."/>
            <person name="Holmes D.E."/>
            <person name="Rocheleau J.M."/>
            <person name="Chung A."/>
            <person name="Reguera G."/>
            <person name="Kashefi K."/>
        </authorList>
    </citation>
    <scope>NUCLEOTIDE SEQUENCE [LARGE SCALE GENOMIC DNA]</scope>
    <source>
        <strain evidence="7 8">234</strain>
    </source>
</reference>
<evidence type="ECO:0000256" key="5">
    <source>
        <dbReference type="HAMAP-Rule" id="MF_01023"/>
    </source>
</evidence>
<gene>
    <name evidence="5" type="primary">hisC</name>
    <name evidence="7" type="ORF">GAH_00465</name>
</gene>
<comment type="similarity">
    <text evidence="5">Belongs to the class-II pyridoxal-phosphate-dependent aminotransferase family. Histidinol-phosphate aminotransferase subfamily.</text>
</comment>
<name>A0A0F7DC42_9EURY</name>
<feature type="domain" description="Aminotransferase class I/classII large" evidence="6">
    <location>
        <begin position="28"/>
        <end position="341"/>
    </location>
</feature>
<dbReference type="SUPFAM" id="SSF53383">
    <property type="entry name" value="PLP-dependent transferases"/>
    <property type="match status" value="1"/>
</dbReference>
<dbReference type="GO" id="GO:0030170">
    <property type="term" value="F:pyridoxal phosphate binding"/>
    <property type="evidence" value="ECO:0007669"/>
    <property type="project" value="InterPro"/>
</dbReference>
<evidence type="ECO:0000313" key="7">
    <source>
        <dbReference type="EMBL" id="AKG92186.1"/>
    </source>
</evidence>
<evidence type="ECO:0000256" key="2">
    <source>
        <dbReference type="ARBA" id="ARBA00022576"/>
    </source>
</evidence>
<evidence type="ECO:0000259" key="6">
    <source>
        <dbReference type="Pfam" id="PF00155"/>
    </source>
</evidence>
<dbReference type="NCBIfam" id="TIGR01141">
    <property type="entry name" value="hisC"/>
    <property type="match status" value="1"/>
</dbReference>
<dbReference type="RefSeq" id="WP_048094502.1">
    <property type="nucleotide sequence ID" value="NZ_CP011267.1"/>
</dbReference>
<dbReference type="FunCoup" id="A0A0F7DC42">
    <property type="interactions" value="95"/>
</dbReference>
<dbReference type="OrthoDB" id="9929at2157"/>
<accession>A0A0F7DC42</accession>
<evidence type="ECO:0000256" key="1">
    <source>
        <dbReference type="ARBA" id="ARBA00001933"/>
    </source>
</evidence>
<dbReference type="Proteomes" id="UP000034723">
    <property type="component" value="Chromosome"/>
</dbReference>
<organism evidence="7 8">
    <name type="scientific">Geoglobus ahangari</name>
    <dbReference type="NCBI Taxonomy" id="113653"/>
    <lineage>
        <taxon>Archaea</taxon>
        <taxon>Methanobacteriati</taxon>
        <taxon>Methanobacteriota</taxon>
        <taxon>Archaeoglobi</taxon>
        <taxon>Archaeoglobales</taxon>
        <taxon>Archaeoglobaceae</taxon>
        <taxon>Geoglobus</taxon>
    </lineage>
</organism>
<keyword evidence="4 5" id="KW-0663">Pyridoxal phosphate</keyword>
<dbReference type="EC" id="2.6.1.9" evidence="5"/>
<dbReference type="InterPro" id="IPR015421">
    <property type="entry name" value="PyrdxlP-dep_Trfase_major"/>
</dbReference>
<keyword evidence="5" id="KW-0368">Histidine biosynthesis</keyword>
<dbReference type="PANTHER" id="PTHR43643">
    <property type="entry name" value="HISTIDINOL-PHOSPHATE AMINOTRANSFERASE 2"/>
    <property type="match status" value="1"/>
</dbReference>
<proteinExistence type="inferred from homology"/>
<dbReference type="UniPathway" id="UPA00031">
    <property type="reaction ID" value="UER00012"/>
</dbReference>
<dbReference type="HAMAP" id="MF_01023">
    <property type="entry name" value="HisC_aminotrans_2"/>
    <property type="match status" value="1"/>
</dbReference>
<dbReference type="Pfam" id="PF00155">
    <property type="entry name" value="Aminotran_1_2"/>
    <property type="match status" value="1"/>
</dbReference>
<keyword evidence="2 5" id="KW-0032">Aminotransferase</keyword>
<evidence type="ECO:0000256" key="4">
    <source>
        <dbReference type="ARBA" id="ARBA00022898"/>
    </source>
</evidence>
<protein>
    <recommendedName>
        <fullName evidence="5">Histidinol-phosphate aminotransferase</fullName>
        <ecNumber evidence="5">2.6.1.9</ecNumber>
    </recommendedName>
    <alternativeName>
        <fullName evidence="5">Imidazole acetol-phosphate transaminase</fullName>
    </alternativeName>
</protein>
<dbReference type="InterPro" id="IPR005861">
    <property type="entry name" value="HisP_aminotrans"/>
</dbReference>
<dbReference type="CDD" id="cd00609">
    <property type="entry name" value="AAT_like"/>
    <property type="match status" value="1"/>
</dbReference>
<evidence type="ECO:0000313" key="8">
    <source>
        <dbReference type="Proteomes" id="UP000034723"/>
    </source>
</evidence>
<dbReference type="Gene3D" id="3.90.1150.10">
    <property type="entry name" value="Aspartate Aminotransferase, domain 1"/>
    <property type="match status" value="1"/>
</dbReference>
<dbReference type="AlphaFoldDB" id="A0A0F7DC42"/>
<dbReference type="EMBL" id="CP011267">
    <property type="protein sequence ID" value="AKG92186.1"/>
    <property type="molecule type" value="Genomic_DNA"/>
</dbReference>
<keyword evidence="3 5" id="KW-0808">Transferase</keyword>
<comment type="pathway">
    <text evidence="5">Amino-acid biosynthesis; L-histidine biosynthesis; L-histidine from 5-phospho-alpha-D-ribose 1-diphosphate: step 7/9.</text>
</comment>
<dbReference type="InterPro" id="IPR015424">
    <property type="entry name" value="PyrdxlP-dep_Trfase"/>
</dbReference>
<feature type="modified residue" description="N6-(pyridoxal phosphate)lysine" evidence="5">
    <location>
        <position position="207"/>
    </location>
</feature>
<dbReference type="Gene3D" id="3.40.640.10">
    <property type="entry name" value="Type I PLP-dependent aspartate aminotransferase-like (Major domain)"/>
    <property type="match status" value="1"/>
</dbReference>
<dbReference type="KEGG" id="gah:GAH_00465"/>
<dbReference type="InterPro" id="IPR050106">
    <property type="entry name" value="HistidinolP_aminotransfase"/>
</dbReference>
<dbReference type="GO" id="GO:0000105">
    <property type="term" value="P:L-histidine biosynthetic process"/>
    <property type="evidence" value="ECO:0007669"/>
    <property type="project" value="UniProtKB-UniRule"/>
</dbReference>
<dbReference type="InParanoid" id="A0A0F7DC42"/>
<keyword evidence="5" id="KW-0028">Amino-acid biosynthesis</keyword>
<dbReference type="STRING" id="113653.GAH_00465"/>
<dbReference type="InterPro" id="IPR015422">
    <property type="entry name" value="PyrdxlP-dep_Trfase_small"/>
</dbReference>
<comment type="catalytic activity">
    <reaction evidence="5">
        <text>L-histidinol phosphate + 2-oxoglutarate = 3-(imidazol-4-yl)-2-oxopropyl phosphate + L-glutamate</text>
        <dbReference type="Rhea" id="RHEA:23744"/>
        <dbReference type="ChEBI" id="CHEBI:16810"/>
        <dbReference type="ChEBI" id="CHEBI:29985"/>
        <dbReference type="ChEBI" id="CHEBI:57766"/>
        <dbReference type="ChEBI" id="CHEBI:57980"/>
        <dbReference type="EC" id="2.6.1.9"/>
    </reaction>
</comment>
<sequence length="348" mass="39443">MRSDADRIPEYVPGKSVEEIKRKYGLERVVKLTSNENPYGCSPRVLEALRSEFSPNVYPPSDPEELREAISDYIGFESDMVAVSAGMDGVLETVFKMLLEPGDRVCFAVPTFPYYSILSKIYRAKEVKVGRGEGWEMRDFDDGAKLTIICSPNNPTGNVEDPEFVRHVVESVKGYVFIDEAYAEFTERQLIRLAEYENVIVGRTFSKAFGLANIRLGYGVMHPDVRKEFMKFNTPFPVSTPAIRAGIAALQDLEWMREAVGRIVEERERLYRELEKLARPYPSEANFIYLETGMSSDKLVSELERRGVIVRNLSGFEGAGKNAVRVSIGRREENDIFLSALEEVLCSR</sequence>
<dbReference type="GO" id="GO:0004400">
    <property type="term" value="F:histidinol-phosphate transaminase activity"/>
    <property type="evidence" value="ECO:0007669"/>
    <property type="project" value="UniProtKB-UniRule"/>
</dbReference>
<dbReference type="InterPro" id="IPR004839">
    <property type="entry name" value="Aminotransferase_I/II_large"/>
</dbReference>
<keyword evidence="8" id="KW-1185">Reference proteome</keyword>
<evidence type="ECO:0000256" key="3">
    <source>
        <dbReference type="ARBA" id="ARBA00022679"/>
    </source>
</evidence>